<evidence type="ECO:0000313" key="4">
    <source>
        <dbReference type="Proteomes" id="UP000621856"/>
    </source>
</evidence>
<dbReference type="PANTHER" id="PTHR43798">
    <property type="entry name" value="MONOACYLGLYCEROL LIPASE"/>
    <property type="match status" value="1"/>
</dbReference>
<proteinExistence type="predicted"/>
<feature type="domain" description="AB hydrolase-1" evidence="1">
    <location>
        <begin position="53"/>
        <end position="168"/>
    </location>
</feature>
<gene>
    <name evidence="3" type="ORF">FF098_003970</name>
    <name evidence="2" type="ORF">GCM10011355_07970</name>
</gene>
<dbReference type="PANTHER" id="PTHR43798:SF33">
    <property type="entry name" value="HYDROLASE, PUTATIVE (AFU_ORTHOLOGUE AFUA_2G14860)-RELATED"/>
    <property type="match status" value="1"/>
</dbReference>
<evidence type="ECO:0000259" key="1">
    <source>
        <dbReference type="Pfam" id="PF00561"/>
    </source>
</evidence>
<dbReference type="Proteomes" id="UP000818603">
    <property type="component" value="Unassembled WGS sequence"/>
</dbReference>
<dbReference type="InterPro" id="IPR000073">
    <property type="entry name" value="AB_hydrolase_1"/>
</dbReference>
<comment type="caution">
    <text evidence="2">The sequence shown here is derived from an EMBL/GenBank/DDBJ whole genome shotgun (WGS) entry which is preliminary data.</text>
</comment>
<dbReference type="GO" id="GO:0016787">
    <property type="term" value="F:hydrolase activity"/>
    <property type="evidence" value="ECO:0007669"/>
    <property type="project" value="UniProtKB-KW"/>
</dbReference>
<dbReference type="AlphaFoldDB" id="A0A8J3A0W1"/>
<dbReference type="EMBL" id="BMGZ01000001">
    <property type="protein sequence ID" value="GGH94244.1"/>
    <property type="molecule type" value="Genomic_DNA"/>
</dbReference>
<dbReference type="GO" id="GO:0016020">
    <property type="term" value="C:membrane"/>
    <property type="evidence" value="ECO:0007669"/>
    <property type="project" value="TreeGrafter"/>
</dbReference>
<reference evidence="3 5" key="2">
    <citation type="submission" date="2020-02" db="EMBL/GenBank/DDBJ databases">
        <title>Genome sequence of Parvularcula flava strain NH6-79.</title>
        <authorList>
            <person name="Abdul Karim M.H."/>
            <person name="Lam M.Q."/>
            <person name="Chen S.J."/>
            <person name="Yahya A."/>
            <person name="Shahir S."/>
            <person name="Shamsir M.S."/>
            <person name="Chong C.S."/>
        </authorList>
    </citation>
    <scope>NUCLEOTIDE SEQUENCE [LARGE SCALE GENOMIC DNA]</scope>
    <source>
        <strain evidence="3 5">NH6-79</strain>
    </source>
</reference>
<accession>A0A8J3A0W1</accession>
<keyword evidence="5" id="KW-1185">Reference proteome</keyword>
<keyword evidence="3" id="KW-0378">Hydrolase</keyword>
<dbReference type="SUPFAM" id="SSF53474">
    <property type="entry name" value="alpha/beta-Hydrolases"/>
    <property type="match status" value="1"/>
</dbReference>
<dbReference type="InterPro" id="IPR050266">
    <property type="entry name" value="AB_hydrolase_sf"/>
</dbReference>
<protein>
    <submittedName>
        <fullName evidence="3">Alpha/beta hydrolase</fullName>
    </submittedName>
</protein>
<reference evidence="2" key="1">
    <citation type="journal article" date="2014" name="Int. J. Syst. Evol. Microbiol.">
        <title>Complete genome sequence of Corynebacterium casei LMG S-19264T (=DSM 44701T), isolated from a smear-ripened cheese.</title>
        <authorList>
            <consortium name="US DOE Joint Genome Institute (JGI-PGF)"/>
            <person name="Walter F."/>
            <person name="Albersmeier A."/>
            <person name="Kalinowski J."/>
            <person name="Ruckert C."/>
        </authorList>
    </citation>
    <scope>NUCLEOTIDE SEQUENCE</scope>
    <source>
        <strain evidence="2">CGMCC 1.14984</strain>
    </source>
</reference>
<name>A0A8J3A0W1_9PROT</name>
<evidence type="ECO:0000313" key="3">
    <source>
        <dbReference type="EMBL" id="NHK27060.1"/>
    </source>
</evidence>
<dbReference type="RefSeq" id="WP_155137692.1">
    <property type="nucleotide sequence ID" value="NZ_BMGZ01000001.1"/>
</dbReference>
<evidence type="ECO:0000313" key="2">
    <source>
        <dbReference type="EMBL" id="GGH94244.1"/>
    </source>
</evidence>
<reference evidence="2" key="3">
    <citation type="submission" date="2020-09" db="EMBL/GenBank/DDBJ databases">
        <authorList>
            <person name="Sun Q."/>
            <person name="Zhou Y."/>
        </authorList>
    </citation>
    <scope>NUCLEOTIDE SEQUENCE</scope>
    <source>
        <strain evidence="2">CGMCC 1.14984</strain>
    </source>
</reference>
<sequence>MDKGQPDKGQPEPSFDMIDVAPGRRLHYLIDGPEDAPFILYDAGAFGIYADGWWIKENLKQDFRICLYDRAGMGASDAMPEGVSPSPKFHVEDMRRLRAALGQSSPFILLGHSMAGLRLQTYANLYPEELRGLVFIDALSPQQLAKKQGRFLWSNYGLLLGTAVFGAQKGLASPIAQYFPNNFKLQGQSRADKIWSYGSDRHLGATRNEVAAIDHDANYFEGSGFEKLPTAIYASTMLNGMIRAMADRASIASGFGKYVEFPKDDHVTILTGTSCDAICETVRAMHRHTAR</sequence>
<evidence type="ECO:0000313" key="5">
    <source>
        <dbReference type="Proteomes" id="UP000818603"/>
    </source>
</evidence>
<dbReference type="Pfam" id="PF00561">
    <property type="entry name" value="Abhydrolase_1"/>
    <property type="match status" value="1"/>
</dbReference>
<dbReference type="EMBL" id="VCJR02000001">
    <property type="protein sequence ID" value="NHK27060.1"/>
    <property type="molecule type" value="Genomic_DNA"/>
</dbReference>
<dbReference type="Proteomes" id="UP000621856">
    <property type="component" value="Unassembled WGS sequence"/>
</dbReference>
<organism evidence="2 4">
    <name type="scientific">Aquisalinus luteolus</name>
    <dbReference type="NCBI Taxonomy" id="1566827"/>
    <lineage>
        <taxon>Bacteria</taxon>
        <taxon>Pseudomonadati</taxon>
        <taxon>Pseudomonadota</taxon>
        <taxon>Alphaproteobacteria</taxon>
        <taxon>Parvularculales</taxon>
        <taxon>Parvularculaceae</taxon>
        <taxon>Aquisalinus</taxon>
    </lineage>
</organism>
<dbReference type="InterPro" id="IPR029058">
    <property type="entry name" value="AB_hydrolase_fold"/>
</dbReference>
<dbReference type="Gene3D" id="3.40.50.1820">
    <property type="entry name" value="alpha/beta hydrolase"/>
    <property type="match status" value="1"/>
</dbReference>